<dbReference type="PANTHER" id="PTHR43895:SF32">
    <property type="entry name" value="SERINE_THREONINE-PROTEIN KINASE CHK1"/>
    <property type="match status" value="1"/>
</dbReference>
<dbReference type="OrthoDB" id="411948at2759"/>
<name>A0A1R2CEH6_9CILI</name>
<dbReference type="InterPro" id="IPR008271">
    <property type="entry name" value="Ser/Thr_kinase_AS"/>
</dbReference>
<feature type="binding site" evidence="10">
    <location>
        <position position="40"/>
    </location>
    <ligand>
        <name>ATP</name>
        <dbReference type="ChEBI" id="CHEBI:30616"/>
    </ligand>
</feature>
<dbReference type="PROSITE" id="PS50011">
    <property type="entry name" value="PROTEIN_KINASE_DOM"/>
    <property type="match status" value="1"/>
</dbReference>
<keyword evidence="6" id="KW-0418">Kinase</keyword>
<comment type="caution">
    <text evidence="13">The sequence shown here is derived from an EMBL/GenBank/DDBJ whole genome shotgun (WGS) entry which is preliminary data.</text>
</comment>
<dbReference type="FunFam" id="1.10.510.10:FF:000571">
    <property type="entry name" value="Maternal embryonic leucine zipper kinase"/>
    <property type="match status" value="1"/>
</dbReference>
<keyword evidence="3 11" id="KW-0723">Serine/threonine-protein kinase</keyword>
<dbReference type="GO" id="GO:0005524">
    <property type="term" value="F:ATP binding"/>
    <property type="evidence" value="ECO:0007669"/>
    <property type="project" value="UniProtKB-UniRule"/>
</dbReference>
<evidence type="ECO:0000313" key="13">
    <source>
        <dbReference type="EMBL" id="OMJ87411.1"/>
    </source>
</evidence>
<evidence type="ECO:0000256" key="2">
    <source>
        <dbReference type="ARBA" id="ARBA00012513"/>
    </source>
</evidence>
<dbReference type="Proteomes" id="UP000187209">
    <property type="component" value="Unassembled WGS sequence"/>
</dbReference>
<dbReference type="AlphaFoldDB" id="A0A1R2CEH6"/>
<dbReference type="PANTHER" id="PTHR43895">
    <property type="entry name" value="CALCIUM/CALMODULIN-DEPENDENT PROTEIN KINASE KINASE-RELATED"/>
    <property type="match status" value="1"/>
</dbReference>
<dbReference type="GO" id="GO:0007165">
    <property type="term" value="P:signal transduction"/>
    <property type="evidence" value="ECO:0007669"/>
    <property type="project" value="TreeGrafter"/>
</dbReference>
<keyword evidence="14" id="KW-1185">Reference proteome</keyword>
<evidence type="ECO:0000256" key="3">
    <source>
        <dbReference type="ARBA" id="ARBA00022527"/>
    </source>
</evidence>
<protein>
    <recommendedName>
        <fullName evidence="2">non-specific serine/threonine protein kinase</fullName>
        <ecNumber evidence="2">2.7.11.1</ecNumber>
    </recommendedName>
</protein>
<comment type="similarity">
    <text evidence="11">Belongs to the protein kinase superfamily.</text>
</comment>
<dbReference type="Pfam" id="PF00069">
    <property type="entry name" value="Pkinase"/>
    <property type="match status" value="1"/>
</dbReference>
<evidence type="ECO:0000256" key="8">
    <source>
        <dbReference type="ARBA" id="ARBA00047899"/>
    </source>
</evidence>
<dbReference type="PROSITE" id="PS00107">
    <property type="entry name" value="PROTEIN_KINASE_ATP"/>
    <property type="match status" value="1"/>
</dbReference>
<keyword evidence="5 10" id="KW-0547">Nucleotide-binding</keyword>
<evidence type="ECO:0000256" key="6">
    <source>
        <dbReference type="ARBA" id="ARBA00022777"/>
    </source>
</evidence>
<evidence type="ECO:0000313" key="14">
    <source>
        <dbReference type="Proteomes" id="UP000187209"/>
    </source>
</evidence>
<keyword evidence="7 10" id="KW-0067">ATP-binding</keyword>
<reference evidence="13 14" key="1">
    <citation type="submission" date="2016-11" db="EMBL/GenBank/DDBJ databases">
        <title>The macronuclear genome of Stentor coeruleus: a giant cell with tiny introns.</title>
        <authorList>
            <person name="Slabodnick M."/>
            <person name="Ruby J.G."/>
            <person name="Reiff S.B."/>
            <person name="Swart E.C."/>
            <person name="Gosai S."/>
            <person name="Prabakaran S."/>
            <person name="Witkowska E."/>
            <person name="Larue G.E."/>
            <person name="Fisher S."/>
            <person name="Freeman R.M."/>
            <person name="Gunawardena J."/>
            <person name="Chu W."/>
            <person name="Stover N.A."/>
            <person name="Gregory B.D."/>
            <person name="Nowacki M."/>
            <person name="Derisi J."/>
            <person name="Roy S.W."/>
            <person name="Marshall W.F."/>
            <person name="Sood P."/>
        </authorList>
    </citation>
    <scope>NUCLEOTIDE SEQUENCE [LARGE SCALE GENOMIC DNA]</scope>
    <source>
        <strain evidence="13">WM001</strain>
    </source>
</reference>
<organism evidence="13 14">
    <name type="scientific">Stentor coeruleus</name>
    <dbReference type="NCBI Taxonomy" id="5963"/>
    <lineage>
        <taxon>Eukaryota</taxon>
        <taxon>Sar</taxon>
        <taxon>Alveolata</taxon>
        <taxon>Ciliophora</taxon>
        <taxon>Postciliodesmatophora</taxon>
        <taxon>Heterotrichea</taxon>
        <taxon>Heterotrichida</taxon>
        <taxon>Stentoridae</taxon>
        <taxon>Stentor</taxon>
    </lineage>
</organism>
<keyword evidence="4" id="KW-0808">Transferase</keyword>
<evidence type="ECO:0000256" key="10">
    <source>
        <dbReference type="PROSITE-ProRule" id="PRU10141"/>
    </source>
</evidence>
<evidence type="ECO:0000256" key="4">
    <source>
        <dbReference type="ARBA" id="ARBA00022679"/>
    </source>
</evidence>
<dbReference type="InterPro" id="IPR011009">
    <property type="entry name" value="Kinase-like_dom_sf"/>
</dbReference>
<evidence type="ECO:0000259" key="12">
    <source>
        <dbReference type="PROSITE" id="PS50011"/>
    </source>
</evidence>
<evidence type="ECO:0000256" key="7">
    <source>
        <dbReference type="ARBA" id="ARBA00022840"/>
    </source>
</evidence>
<dbReference type="EC" id="2.7.11.1" evidence="2"/>
<comment type="catalytic activity">
    <reaction evidence="8">
        <text>L-threonyl-[protein] + ATP = O-phospho-L-threonyl-[protein] + ADP + H(+)</text>
        <dbReference type="Rhea" id="RHEA:46608"/>
        <dbReference type="Rhea" id="RHEA-COMP:11060"/>
        <dbReference type="Rhea" id="RHEA-COMP:11605"/>
        <dbReference type="ChEBI" id="CHEBI:15378"/>
        <dbReference type="ChEBI" id="CHEBI:30013"/>
        <dbReference type="ChEBI" id="CHEBI:30616"/>
        <dbReference type="ChEBI" id="CHEBI:61977"/>
        <dbReference type="ChEBI" id="CHEBI:456216"/>
        <dbReference type="EC" id="2.7.11.1"/>
    </reaction>
</comment>
<proteinExistence type="inferred from homology"/>
<dbReference type="InterPro" id="IPR000719">
    <property type="entry name" value="Prot_kinase_dom"/>
</dbReference>
<accession>A0A1R2CEH6</accession>
<dbReference type="SUPFAM" id="SSF56112">
    <property type="entry name" value="Protein kinase-like (PK-like)"/>
    <property type="match status" value="1"/>
</dbReference>
<evidence type="ECO:0000256" key="5">
    <source>
        <dbReference type="ARBA" id="ARBA00022741"/>
    </source>
</evidence>
<feature type="domain" description="Protein kinase" evidence="12">
    <location>
        <begin position="11"/>
        <end position="288"/>
    </location>
</feature>
<comment type="catalytic activity">
    <reaction evidence="9">
        <text>L-seryl-[protein] + ATP = O-phospho-L-seryl-[protein] + ADP + H(+)</text>
        <dbReference type="Rhea" id="RHEA:17989"/>
        <dbReference type="Rhea" id="RHEA-COMP:9863"/>
        <dbReference type="Rhea" id="RHEA-COMP:11604"/>
        <dbReference type="ChEBI" id="CHEBI:15378"/>
        <dbReference type="ChEBI" id="CHEBI:29999"/>
        <dbReference type="ChEBI" id="CHEBI:30616"/>
        <dbReference type="ChEBI" id="CHEBI:83421"/>
        <dbReference type="ChEBI" id="CHEBI:456216"/>
        <dbReference type="EC" id="2.7.11.1"/>
    </reaction>
</comment>
<comment type="subunit">
    <text evidence="1">Monomer.</text>
</comment>
<evidence type="ECO:0000256" key="9">
    <source>
        <dbReference type="ARBA" id="ARBA00048679"/>
    </source>
</evidence>
<gene>
    <name evidence="13" type="ORF">SteCoe_10920</name>
</gene>
<dbReference type="Gene3D" id="1.10.510.10">
    <property type="entry name" value="Transferase(Phosphotransferase) domain 1"/>
    <property type="match status" value="1"/>
</dbReference>
<dbReference type="PROSITE" id="PS00108">
    <property type="entry name" value="PROTEIN_KINASE_ST"/>
    <property type="match status" value="1"/>
</dbReference>
<sequence length="463" mass="53303">MEQSFSLIDRFEVLRTLGSGATSKVKMIRNPATGSLYAVKILRASPNNTIPELYKNAMQTEARILIQLNHPNIVRIEGYNSKGVYQSRKKQPYDCIFITMELCPNGNLYDIISQNILPENVIRKYFIDILNGLSACHSQGIAHRDIKPENLLFDKNCNVKIADFGFAGYLQGRNGDGLMNTRVGTLPYIAPEIHQKLSYNGELVDVFSLGVVLFIMHSKHMPFTQARIDVDVHYRLFVNNNYRYWEVLSSKHPQNFYTAEFINLINSMLAFKPNERITLNQIRSHPWLSGPICDTANIVENIRIRYEAEKNAAEQIKSKEKKTNGVTCRGGKYYRCGDEESLSISIESLNQCLVLKDYFEEAEVRNYGSIILGITPKEIQTIVYNEVVENKGTYRVLENNNDIMISKFAGYNVEFRVRIYKRKDGLYVVNFQLSEGKHFNMIKIIRRLVPKIYDFQRDPEISV</sequence>
<evidence type="ECO:0000256" key="1">
    <source>
        <dbReference type="ARBA" id="ARBA00011245"/>
    </source>
</evidence>
<evidence type="ECO:0000256" key="11">
    <source>
        <dbReference type="RuleBase" id="RU000304"/>
    </source>
</evidence>
<dbReference type="InterPro" id="IPR017441">
    <property type="entry name" value="Protein_kinase_ATP_BS"/>
</dbReference>
<dbReference type="EMBL" id="MPUH01000178">
    <property type="protein sequence ID" value="OMJ87411.1"/>
    <property type="molecule type" value="Genomic_DNA"/>
</dbReference>
<dbReference type="SMART" id="SM00220">
    <property type="entry name" value="S_TKc"/>
    <property type="match status" value="1"/>
</dbReference>
<dbReference type="GO" id="GO:0004674">
    <property type="term" value="F:protein serine/threonine kinase activity"/>
    <property type="evidence" value="ECO:0007669"/>
    <property type="project" value="UniProtKB-KW"/>
</dbReference>